<organism evidence="2 3">
    <name type="scientific">Lentinus brumalis</name>
    <dbReference type="NCBI Taxonomy" id="2498619"/>
    <lineage>
        <taxon>Eukaryota</taxon>
        <taxon>Fungi</taxon>
        <taxon>Dikarya</taxon>
        <taxon>Basidiomycota</taxon>
        <taxon>Agaricomycotina</taxon>
        <taxon>Agaricomycetes</taxon>
        <taxon>Polyporales</taxon>
        <taxon>Polyporaceae</taxon>
        <taxon>Lentinus</taxon>
    </lineage>
</organism>
<dbReference type="Proteomes" id="UP000256964">
    <property type="component" value="Unassembled WGS sequence"/>
</dbReference>
<evidence type="ECO:0000313" key="3">
    <source>
        <dbReference type="Proteomes" id="UP000256964"/>
    </source>
</evidence>
<proteinExistence type="predicted"/>
<evidence type="ECO:0008006" key="4">
    <source>
        <dbReference type="Google" id="ProtNLM"/>
    </source>
</evidence>
<keyword evidence="3" id="KW-1185">Reference proteome</keyword>
<feature type="compositionally biased region" description="Acidic residues" evidence="1">
    <location>
        <begin position="67"/>
        <end position="77"/>
    </location>
</feature>
<sequence>MDPSLSSESGESDESVGEQRPLPAVKSSHGSSPDGAVLDCLQHGAGRGADAGEDQDSEEGGGGGGGEEAEGDEEVVDETPCKDIRDEFADILSGDVKFTPAFSFNRAYPAAPNPIIDIDGLGTVGLPLSVREAAAVKACAEQALYGQADHTLVDKSVRSTSIWKIDASKVRCQNRAWSAFMTQVVRDVCEVLAVDFQASRPRCQLSKLILYEPGSHLLPRVDTDEVNDTFATIVVVLPSQFNGGKVRVAHGELSKIYDNSAKSLATTSVLAWYTDVEHELRHITSGHRLALSFNLVHMTNSFRPTFSTALQNGTAARLRRVFLQWKRKHGEHPSKLIYLLSGVYSEATPRRSELEGVDADVVALLEDVGKPHGFHLGLASLTCMLKGSGGVYGRKQPSGWDSDSDYDDGDMTMEGVEDTEVSIEHLTGLDGRLIHAKYDYLDHDLETEVIPKELVAEITSEAYDDQSYERERGNWKISLTRFYNRTVLVIWPEWANHAIERHNSSCGCERLHASTSLPPTSVESPFNGRTPGADVTRAVAPTPLTHPGTIPPVAGTSWSHAQASQGMRAISRVAASSIGHGRPATTLLPVPRPGPVRARCHRRRTALRHRPPRLLLGAISTIAREGLRHGNRR</sequence>
<dbReference type="EMBL" id="KZ857473">
    <property type="protein sequence ID" value="RDX42954.1"/>
    <property type="molecule type" value="Genomic_DNA"/>
</dbReference>
<evidence type="ECO:0000256" key="1">
    <source>
        <dbReference type="SAM" id="MobiDB-lite"/>
    </source>
</evidence>
<accession>A0A371CRN1</accession>
<dbReference type="PANTHER" id="PTHR33099:SF7">
    <property type="entry name" value="MYND-TYPE DOMAIN-CONTAINING PROTEIN"/>
    <property type="match status" value="1"/>
</dbReference>
<dbReference type="OrthoDB" id="124582at2759"/>
<reference evidence="2 3" key="1">
    <citation type="journal article" date="2018" name="Biotechnol. Biofuels">
        <title>Integrative visual omics of the white-rot fungus Polyporus brumalis exposes the biotechnological potential of its oxidative enzymes for delignifying raw plant biomass.</title>
        <authorList>
            <person name="Miyauchi S."/>
            <person name="Rancon A."/>
            <person name="Drula E."/>
            <person name="Hage H."/>
            <person name="Chaduli D."/>
            <person name="Favel A."/>
            <person name="Grisel S."/>
            <person name="Henrissat B."/>
            <person name="Herpoel-Gimbert I."/>
            <person name="Ruiz-Duenas F.J."/>
            <person name="Chevret D."/>
            <person name="Hainaut M."/>
            <person name="Lin J."/>
            <person name="Wang M."/>
            <person name="Pangilinan J."/>
            <person name="Lipzen A."/>
            <person name="Lesage-Meessen L."/>
            <person name="Navarro D."/>
            <person name="Riley R."/>
            <person name="Grigoriev I.V."/>
            <person name="Zhou S."/>
            <person name="Raouche S."/>
            <person name="Rosso M.N."/>
        </authorList>
    </citation>
    <scope>NUCLEOTIDE SEQUENCE [LARGE SCALE GENOMIC DNA]</scope>
    <source>
        <strain evidence="2 3">BRFM 1820</strain>
    </source>
</reference>
<name>A0A371CRN1_9APHY</name>
<gene>
    <name evidence="2" type="ORF">OH76DRAFT_1250155</name>
</gene>
<dbReference type="PANTHER" id="PTHR33099">
    <property type="entry name" value="FE2OG DIOXYGENASE DOMAIN-CONTAINING PROTEIN"/>
    <property type="match status" value="1"/>
</dbReference>
<protein>
    <recommendedName>
        <fullName evidence="4">Prolyl 4-hydroxylase alpha subunit Fe(2+) 2OG dioxygenase domain-containing protein</fullName>
    </recommendedName>
</protein>
<evidence type="ECO:0000313" key="2">
    <source>
        <dbReference type="EMBL" id="RDX42954.1"/>
    </source>
</evidence>
<dbReference type="Gene3D" id="2.60.120.620">
    <property type="entry name" value="q2cbj1_9rhob like domain"/>
    <property type="match status" value="1"/>
</dbReference>
<dbReference type="AlphaFoldDB" id="A0A371CRN1"/>
<feature type="region of interest" description="Disordered" evidence="1">
    <location>
        <begin position="1"/>
        <end position="77"/>
    </location>
</feature>